<evidence type="ECO:0000313" key="3">
    <source>
        <dbReference type="Proteomes" id="UP000326546"/>
    </source>
</evidence>
<feature type="transmembrane region" description="Helical" evidence="1">
    <location>
        <begin position="6"/>
        <end position="23"/>
    </location>
</feature>
<feature type="transmembrane region" description="Helical" evidence="1">
    <location>
        <begin position="64"/>
        <end position="85"/>
    </location>
</feature>
<feature type="transmembrane region" description="Helical" evidence="1">
    <location>
        <begin position="91"/>
        <end position="109"/>
    </location>
</feature>
<name>A0A5J6V457_9MICO</name>
<sequence length="284" mass="29809">MDGTNWVTWSVLLLCLLPLVALADRGGVRARAEKQVHRLVEAGWAPSPDVHASAVGQVAREGHVANLTGVVGSLTGVLVLALAGLPPARLGWGWALGLVIGMYAGRLAVHARAGRLRTGRRVAELRERHAWDYLPPEDRSAVSIHLAVVAGSVALVAGLFATTGGAADPWPLLLLGSAVAWGLVPLVAAQLMARAALAANTRDALRWQDAWRSVIVRDLVQLLGTSSLLAVLSLWSATAEWPAPAWTNVAVLLGFAATLLGMTLPVFGRPVIVPARSSTQDASC</sequence>
<accession>A0A5J6V457</accession>
<dbReference type="Proteomes" id="UP000326546">
    <property type="component" value="Chromosome"/>
</dbReference>
<keyword evidence="1" id="KW-0472">Membrane</keyword>
<keyword evidence="1" id="KW-1133">Transmembrane helix</keyword>
<feature type="transmembrane region" description="Helical" evidence="1">
    <location>
        <begin position="172"/>
        <end position="193"/>
    </location>
</feature>
<evidence type="ECO:0000256" key="1">
    <source>
        <dbReference type="SAM" id="Phobius"/>
    </source>
</evidence>
<evidence type="ECO:0000313" key="2">
    <source>
        <dbReference type="EMBL" id="QFG68689.1"/>
    </source>
</evidence>
<feature type="transmembrane region" description="Helical" evidence="1">
    <location>
        <begin position="249"/>
        <end position="268"/>
    </location>
</feature>
<keyword evidence="1" id="KW-0812">Transmembrane</keyword>
<dbReference type="AlphaFoldDB" id="A0A5J6V457"/>
<dbReference type="KEGG" id="serw:FY030_08145"/>
<feature type="transmembrane region" description="Helical" evidence="1">
    <location>
        <begin position="214"/>
        <end position="237"/>
    </location>
</feature>
<gene>
    <name evidence="2" type="ORF">FY030_08145</name>
</gene>
<reference evidence="2 3" key="1">
    <citation type="submission" date="2019-09" db="EMBL/GenBank/DDBJ databases">
        <title>Serinicoccus pratensis sp. nov., isolated from meadow soil.</title>
        <authorList>
            <person name="Zhang W."/>
        </authorList>
    </citation>
    <scope>NUCLEOTIDE SEQUENCE [LARGE SCALE GENOMIC DNA]</scope>
    <source>
        <strain evidence="2 3">W204</strain>
    </source>
</reference>
<proteinExistence type="predicted"/>
<protein>
    <submittedName>
        <fullName evidence="2">Uncharacterized protein</fullName>
    </submittedName>
</protein>
<feature type="transmembrane region" description="Helical" evidence="1">
    <location>
        <begin position="144"/>
        <end position="166"/>
    </location>
</feature>
<dbReference type="EMBL" id="CP044427">
    <property type="protein sequence ID" value="QFG68689.1"/>
    <property type="molecule type" value="Genomic_DNA"/>
</dbReference>
<keyword evidence="3" id="KW-1185">Reference proteome</keyword>
<organism evidence="2 3">
    <name type="scientific">Ornithinimicrobium pratense</name>
    <dbReference type="NCBI Taxonomy" id="2593973"/>
    <lineage>
        <taxon>Bacteria</taxon>
        <taxon>Bacillati</taxon>
        <taxon>Actinomycetota</taxon>
        <taxon>Actinomycetes</taxon>
        <taxon>Micrococcales</taxon>
        <taxon>Ornithinimicrobiaceae</taxon>
        <taxon>Ornithinimicrobium</taxon>
    </lineage>
</organism>
<dbReference type="RefSeq" id="WP_158061075.1">
    <property type="nucleotide sequence ID" value="NZ_CP044427.1"/>
</dbReference>